<protein>
    <recommendedName>
        <fullName evidence="1">DNA replication ATP-dependent helicase/nuclease</fullName>
        <ecNumber evidence="1">3.1.-.-</ecNumber>
        <ecNumber evidence="1">3.6.4.12</ecNumber>
    </recommendedName>
</protein>
<dbReference type="CDD" id="cd18808">
    <property type="entry name" value="SF1_C_Upf1"/>
    <property type="match status" value="1"/>
</dbReference>
<keyword evidence="1" id="KW-0234">DNA repair</keyword>
<dbReference type="GO" id="GO:0046872">
    <property type="term" value="F:metal ion binding"/>
    <property type="evidence" value="ECO:0007669"/>
    <property type="project" value="UniProtKB-UniRule"/>
</dbReference>
<sequence>MELGPILGVFPEMDAVDTLKEEPEWLQKVLNVELLNAVKFLTTSQALSSCSESKDVHGRIVNLGEANLMLKIVSTLAEAGFDEDEIGVITPFRAQVNLLKQALRESDLTRVEVNTVDQYQGRDKSVVIYSCVRTSADVSTRDILNDERRLNVAISRAKNKLILLGNHVSLRIFKPFAALLDILRSDQIVEYKD</sequence>
<dbReference type="EMBL" id="OA882173">
    <property type="protein sequence ID" value="CAD7273501.1"/>
    <property type="molecule type" value="Genomic_DNA"/>
</dbReference>
<dbReference type="GO" id="GO:0005737">
    <property type="term" value="C:cytoplasm"/>
    <property type="evidence" value="ECO:0007669"/>
    <property type="project" value="TreeGrafter"/>
</dbReference>
<dbReference type="InterPro" id="IPR041679">
    <property type="entry name" value="DNA2/NAM7-like_C"/>
</dbReference>
<dbReference type="GO" id="GO:0017116">
    <property type="term" value="F:single-stranded DNA helicase activity"/>
    <property type="evidence" value="ECO:0007669"/>
    <property type="project" value="UniProtKB-UniRule"/>
</dbReference>
<dbReference type="GO" id="GO:0071932">
    <property type="term" value="P:replication fork reversal"/>
    <property type="evidence" value="ECO:0007669"/>
    <property type="project" value="TreeGrafter"/>
</dbReference>
<dbReference type="GO" id="GO:0006281">
    <property type="term" value="P:DNA repair"/>
    <property type="evidence" value="ECO:0007669"/>
    <property type="project" value="UniProtKB-KW"/>
</dbReference>
<keyword evidence="1" id="KW-0158">Chromosome</keyword>
<dbReference type="InterPro" id="IPR047187">
    <property type="entry name" value="SF1_C_Upf1"/>
</dbReference>
<evidence type="ECO:0000256" key="1">
    <source>
        <dbReference type="RuleBase" id="RU367041"/>
    </source>
</evidence>
<dbReference type="PANTHER" id="PTHR10887:SF433">
    <property type="entry name" value="DNA REPLICATION ATP-DEPENDENT HELICASE_NUCLEASE DNA2"/>
    <property type="match status" value="1"/>
</dbReference>
<dbReference type="PANTHER" id="PTHR10887">
    <property type="entry name" value="DNA2/NAM7 HELICASE FAMILY"/>
    <property type="match status" value="1"/>
</dbReference>
<comment type="subcellular location">
    <subcellularLocation>
        <location evidence="1">Nucleus</location>
    </subcellularLocation>
    <subcellularLocation>
        <location evidence="1">Chromosome</location>
    </subcellularLocation>
</comment>
<keyword evidence="1" id="KW-0547">Nucleotide-binding</keyword>
<evidence type="ECO:0000313" key="3">
    <source>
        <dbReference type="EMBL" id="CAD7273501.1"/>
    </source>
</evidence>
<dbReference type="InterPro" id="IPR027417">
    <property type="entry name" value="P-loop_NTPase"/>
</dbReference>
<dbReference type="EC" id="3.6.4.12" evidence="1"/>
<keyword evidence="1" id="KW-0479">Metal-binding</keyword>
<keyword evidence="1" id="KW-0539">Nucleus</keyword>
<reference evidence="3" key="1">
    <citation type="submission" date="2020-11" db="EMBL/GenBank/DDBJ databases">
        <authorList>
            <person name="Tran Van P."/>
        </authorList>
    </citation>
    <scope>NUCLEOTIDE SEQUENCE</scope>
</reference>
<dbReference type="InterPro" id="IPR045055">
    <property type="entry name" value="DNA2/NAM7-like"/>
</dbReference>
<dbReference type="EC" id="3.1.-.-" evidence="1"/>
<dbReference type="Proteomes" id="UP000678499">
    <property type="component" value="Unassembled WGS sequence"/>
</dbReference>
<dbReference type="OrthoDB" id="306218at2759"/>
<keyword evidence="1" id="KW-0411">Iron-sulfur</keyword>
<evidence type="ECO:0000259" key="2">
    <source>
        <dbReference type="Pfam" id="PF13087"/>
    </source>
</evidence>
<keyword evidence="1" id="KW-0511">Multifunctional enzyme</keyword>
<dbReference type="GO" id="GO:0005524">
    <property type="term" value="F:ATP binding"/>
    <property type="evidence" value="ECO:0007669"/>
    <property type="project" value="UniProtKB-UniRule"/>
</dbReference>
<keyword evidence="1" id="KW-0347">Helicase</keyword>
<comment type="similarity">
    <text evidence="1">Belongs to the DNA2/NAM7 helicase family.</text>
</comment>
<keyword evidence="1" id="KW-0227">DNA damage</keyword>
<evidence type="ECO:0000313" key="4">
    <source>
        <dbReference type="Proteomes" id="UP000678499"/>
    </source>
</evidence>
<keyword evidence="1" id="KW-0004">4Fe-4S</keyword>
<dbReference type="GO" id="GO:0003677">
    <property type="term" value="F:DNA binding"/>
    <property type="evidence" value="ECO:0007669"/>
    <property type="project" value="UniProtKB-UniRule"/>
</dbReference>
<dbReference type="GO" id="GO:0033567">
    <property type="term" value="P:DNA replication, Okazaki fragment processing"/>
    <property type="evidence" value="ECO:0007669"/>
    <property type="project" value="UniProtKB-UniRule"/>
</dbReference>
<dbReference type="GO" id="GO:0005694">
    <property type="term" value="C:chromosome"/>
    <property type="evidence" value="ECO:0007669"/>
    <property type="project" value="UniProtKB-SubCell"/>
</dbReference>
<dbReference type="GO" id="GO:0005634">
    <property type="term" value="C:nucleus"/>
    <property type="evidence" value="ECO:0007669"/>
    <property type="project" value="UniProtKB-SubCell"/>
</dbReference>
<dbReference type="EMBL" id="CAJPEX010000136">
    <property type="protein sequence ID" value="CAG0913653.1"/>
    <property type="molecule type" value="Genomic_DNA"/>
</dbReference>
<comment type="catalytic activity">
    <reaction evidence="1">
        <text>ATP + H2O = ADP + phosphate + H(+)</text>
        <dbReference type="Rhea" id="RHEA:13065"/>
        <dbReference type="ChEBI" id="CHEBI:15377"/>
        <dbReference type="ChEBI" id="CHEBI:15378"/>
        <dbReference type="ChEBI" id="CHEBI:30616"/>
        <dbReference type="ChEBI" id="CHEBI:43474"/>
        <dbReference type="ChEBI" id="CHEBI:456216"/>
        <dbReference type="EC" id="3.6.4.12"/>
    </reaction>
</comment>
<dbReference type="Gene3D" id="3.40.50.300">
    <property type="entry name" value="P-loop containing nucleotide triphosphate hydrolases"/>
    <property type="match status" value="1"/>
</dbReference>
<keyword evidence="1" id="KW-0540">Nuclease</keyword>
<dbReference type="SUPFAM" id="SSF52540">
    <property type="entry name" value="P-loop containing nucleoside triphosphate hydrolases"/>
    <property type="match status" value="1"/>
</dbReference>
<keyword evidence="1" id="KW-0238">DNA-binding</keyword>
<dbReference type="AlphaFoldDB" id="A0A7R9GA14"/>
<proteinExistence type="inferred from homology"/>
<keyword evidence="4" id="KW-1185">Reference proteome</keyword>
<dbReference type="GO" id="GO:0051539">
    <property type="term" value="F:4 iron, 4 sulfur cluster binding"/>
    <property type="evidence" value="ECO:0007669"/>
    <property type="project" value="UniProtKB-UniRule"/>
</dbReference>
<name>A0A7R9GA14_9CRUS</name>
<keyword evidence="1" id="KW-0378">Hydrolase</keyword>
<comment type="function">
    <text evidence="1">Key enzyme involved in DNA replication and DNA repair. Involved in Okazaki fragments processing by cleaving long flaps that escape FEN1: flaps that are longer than 27 nucleotides are coated by replication protein A complex (RPA), leading to recruit DNA2 which cleaves the flap until it is too short to bind RPA and becomes a substrate for FEN1. Also involved in 5'-end resection of DNA during double-strand break (DSB) repair by mediating the cleavage of 5'-ssDNA.</text>
</comment>
<keyword evidence="1" id="KW-0067">ATP-binding</keyword>
<feature type="domain" description="DNA2/NAM7 helicase-like C-terminal" evidence="2">
    <location>
        <begin position="35"/>
        <end position="167"/>
    </location>
</feature>
<organism evidence="3">
    <name type="scientific">Notodromas monacha</name>
    <dbReference type="NCBI Taxonomy" id="399045"/>
    <lineage>
        <taxon>Eukaryota</taxon>
        <taxon>Metazoa</taxon>
        <taxon>Ecdysozoa</taxon>
        <taxon>Arthropoda</taxon>
        <taxon>Crustacea</taxon>
        <taxon>Oligostraca</taxon>
        <taxon>Ostracoda</taxon>
        <taxon>Podocopa</taxon>
        <taxon>Podocopida</taxon>
        <taxon>Cypridocopina</taxon>
        <taxon>Cypridoidea</taxon>
        <taxon>Cyprididae</taxon>
        <taxon>Notodromas</taxon>
    </lineage>
</organism>
<keyword evidence="1" id="KW-0408">Iron</keyword>
<dbReference type="Pfam" id="PF13087">
    <property type="entry name" value="AAA_12"/>
    <property type="match status" value="1"/>
</dbReference>
<dbReference type="GO" id="GO:0017108">
    <property type="term" value="F:5'-flap endonuclease activity"/>
    <property type="evidence" value="ECO:0007669"/>
    <property type="project" value="UniProtKB-UniRule"/>
</dbReference>
<keyword evidence="1" id="KW-0235">DNA replication</keyword>
<accession>A0A7R9GA14</accession>
<gene>
    <name evidence="3" type="ORF">NMOB1V02_LOCUS1385</name>
</gene>